<evidence type="ECO:0000259" key="2">
    <source>
        <dbReference type="SMART" id="SM00343"/>
    </source>
</evidence>
<feature type="region of interest" description="Disordered" evidence="1">
    <location>
        <begin position="211"/>
        <end position="230"/>
    </location>
</feature>
<evidence type="ECO:0000313" key="3">
    <source>
        <dbReference type="EMBL" id="KAG0454592.1"/>
    </source>
</evidence>
<proteinExistence type="predicted"/>
<evidence type="ECO:0000313" key="4">
    <source>
        <dbReference type="Proteomes" id="UP000636800"/>
    </source>
</evidence>
<dbReference type="Pfam" id="PF00098">
    <property type="entry name" value="zf-CCHC"/>
    <property type="match status" value="1"/>
</dbReference>
<gene>
    <name evidence="3" type="ORF">HPP92_023884</name>
</gene>
<feature type="compositionally biased region" description="Low complexity" evidence="1">
    <location>
        <begin position="215"/>
        <end position="227"/>
    </location>
</feature>
<feature type="region of interest" description="Disordered" evidence="1">
    <location>
        <begin position="478"/>
        <end position="497"/>
    </location>
</feature>
<reference evidence="3 4" key="1">
    <citation type="journal article" date="2020" name="Nat. Food">
        <title>A phased Vanilla planifolia genome enables genetic improvement of flavour and production.</title>
        <authorList>
            <person name="Hasing T."/>
            <person name="Tang H."/>
            <person name="Brym M."/>
            <person name="Khazi F."/>
            <person name="Huang T."/>
            <person name="Chambers A.H."/>
        </authorList>
    </citation>
    <scope>NUCLEOTIDE SEQUENCE [LARGE SCALE GENOMIC DNA]</scope>
    <source>
        <tissue evidence="3">Leaf</tissue>
    </source>
</reference>
<feature type="region of interest" description="Disordered" evidence="1">
    <location>
        <begin position="240"/>
        <end position="321"/>
    </location>
</feature>
<accession>A0A835PN61</accession>
<feature type="region of interest" description="Disordered" evidence="1">
    <location>
        <begin position="394"/>
        <end position="463"/>
    </location>
</feature>
<feature type="compositionally biased region" description="Low complexity" evidence="1">
    <location>
        <begin position="178"/>
        <end position="196"/>
    </location>
</feature>
<feature type="compositionally biased region" description="Low complexity" evidence="1">
    <location>
        <begin position="78"/>
        <end position="94"/>
    </location>
</feature>
<dbReference type="Proteomes" id="UP000636800">
    <property type="component" value="Chromosome 13"/>
</dbReference>
<feature type="region of interest" description="Disordered" evidence="1">
    <location>
        <begin position="67"/>
        <end position="124"/>
    </location>
</feature>
<name>A0A835PN61_VANPL</name>
<dbReference type="InterPro" id="IPR001878">
    <property type="entry name" value="Znf_CCHC"/>
</dbReference>
<sequence length="767" mass="82345">MLYVSRGLRDDIRAALVALRTTSDIELLESARTVELELGILETSSRREKRKLFGIYIQTHEGERWPQFFPRRGGGRGSANRGRGRGSMASAKAAHGLQYNQAKERSASGNMDKGNGKEQQGDTQQELAQTLVSLLRSIGGTTLVAVQTTSYIELLESARTVELELGILETSRGREKGSFSGSTSRLTGRRGGPSFSRGGGTSYAKFSRFRPYEPSTSRTSFGSSGTSQWHMARDCPKVSDMKAANTPTSGGRGSANRGRGRGSMATSGSAAHGLQYNQAKERSESGNMDKGNGLQYNQAKERSESGNMDKGNGKEQQGDTQQELAQTLVSLLRSIGGTRHNTDCPKVSDMKVANAPNVGGGRECEPWVEAVDLWQLSGGAAHGGAAGLQYNQAKERSESGNMDKGNGHMARDCPKVSDMKAANTPTSGGRGSANRGRGRGSMATSGSAAHENSPSGQWPGGLWRESGVGWLEYNQAKERSESGNMDKGNGKEQQGDTQQELAQTLVSFFEIYREAPRLQYNQAKERSESGNMDKGNEGEKREAFQDLHPDSQGGEVAPVFPEEGVLVMPDSVGSDLMNLVPVGLVLVLVGPVDVGVVVDGIQGSADLILCDQLNVFLCNEIGHMARDCPKVSDMKAANTPTSGGRGSANRGRGRGSMATSGSAAHGLQYNQAKERSESGNMDKGNGKEQQGDTQQELAQTLVSLLRSIGGTRHMARDCPKVSNMKAANTPTGGGRGVRTVVGPWIYGNFRQCSPWWGSRQRRLMYFY</sequence>
<dbReference type="AlphaFoldDB" id="A0A835PN61"/>
<feature type="region of interest" description="Disordered" evidence="1">
    <location>
        <begin position="173"/>
        <end position="202"/>
    </location>
</feature>
<feature type="compositionally biased region" description="Polar residues" evidence="1">
    <location>
        <begin position="442"/>
        <end position="456"/>
    </location>
</feature>
<dbReference type="SUPFAM" id="SSF57756">
    <property type="entry name" value="Retrovirus zinc finger-like domains"/>
    <property type="match status" value="1"/>
</dbReference>
<feature type="domain" description="CCHC-type" evidence="2">
    <location>
        <begin position="616"/>
        <end position="630"/>
    </location>
</feature>
<feature type="domain" description="CCHC-type" evidence="2">
    <location>
        <begin position="404"/>
        <end position="415"/>
    </location>
</feature>
<dbReference type="EMBL" id="JADCNL010000013">
    <property type="protein sequence ID" value="KAG0454592.1"/>
    <property type="molecule type" value="Genomic_DNA"/>
</dbReference>
<comment type="caution">
    <text evidence="3">The sequence shown here is derived from an EMBL/GenBank/DDBJ whole genome shotgun (WGS) entry which is preliminary data.</text>
</comment>
<feature type="domain" description="CCHC-type" evidence="2">
    <location>
        <begin position="709"/>
        <end position="720"/>
    </location>
</feature>
<dbReference type="GO" id="GO:0008270">
    <property type="term" value="F:zinc ion binding"/>
    <property type="evidence" value="ECO:0007669"/>
    <property type="project" value="InterPro"/>
</dbReference>
<evidence type="ECO:0000256" key="1">
    <source>
        <dbReference type="SAM" id="MobiDB-lite"/>
    </source>
</evidence>
<dbReference type="SMART" id="SM00343">
    <property type="entry name" value="ZnF_C2HC"/>
    <property type="match status" value="3"/>
</dbReference>
<organism evidence="3 4">
    <name type="scientific">Vanilla planifolia</name>
    <name type="common">Vanilla</name>
    <dbReference type="NCBI Taxonomy" id="51239"/>
    <lineage>
        <taxon>Eukaryota</taxon>
        <taxon>Viridiplantae</taxon>
        <taxon>Streptophyta</taxon>
        <taxon>Embryophyta</taxon>
        <taxon>Tracheophyta</taxon>
        <taxon>Spermatophyta</taxon>
        <taxon>Magnoliopsida</taxon>
        <taxon>Liliopsida</taxon>
        <taxon>Asparagales</taxon>
        <taxon>Orchidaceae</taxon>
        <taxon>Vanilloideae</taxon>
        <taxon>Vanilleae</taxon>
        <taxon>Vanilla</taxon>
    </lineage>
</organism>
<dbReference type="GO" id="GO:0003676">
    <property type="term" value="F:nucleic acid binding"/>
    <property type="evidence" value="ECO:0007669"/>
    <property type="project" value="InterPro"/>
</dbReference>
<feature type="region of interest" description="Disordered" evidence="1">
    <location>
        <begin position="635"/>
        <end position="694"/>
    </location>
</feature>
<dbReference type="InterPro" id="IPR036875">
    <property type="entry name" value="Znf_CCHC_sf"/>
</dbReference>
<feature type="compositionally biased region" description="Basic and acidic residues" evidence="1">
    <location>
        <begin position="405"/>
        <end position="418"/>
    </location>
</feature>
<keyword evidence="4" id="KW-1185">Reference proteome</keyword>
<protein>
    <recommendedName>
        <fullName evidence="2">CCHC-type domain-containing protein</fullName>
    </recommendedName>
</protein>
<dbReference type="OrthoDB" id="5565328at2759"/>